<keyword evidence="2" id="KW-0238">DNA-binding</keyword>
<evidence type="ECO:0000256" key="1">
    <source>
        <dbReference type="ARBA" id="ARBA00008857"/>
    </source>
</evidence>
<proteinExistence type="inferred from homology"/>
<comment type="similarity">
    <text evidence="1">Belongs to the 'phage' integrase family.</text>
</comment>
<dbReference type="CDD" id="cd01189">
    <property type="entry name" value="INT_ICEBs1_C_like"/>
    <property type="match status" value="1"/>
</dbReference>
<organism evidence="5 6">
    <name type="scientific">Nesterenkonia aerolata</name>
    <dbReference type="NCBI Taxonomy" id="3074079"/>
    <lineage>
        <taxon>Bacteria</taxon>
        <taxon>Bacillati</taxon>
        <taxon>Actinomycetota</taxon>
        <taxon>Actinomycetes</taxon>
        <taxon>Micrococcales</taxon>
        <taxon>Micrococcaceae</taxon>
        <taxon>Nesterenkonia</taxon>
    </lineage>
</organism>
<dbReference type="Gene3D" id="1.10.443.10">
    <property type="entry name" value="Intergrase catalytic core"/>
    <property type="match status" value="1"/>
</dbReference>
<dbReference type="EMBL" id="JAVKGR010000001">
    <property type="protein sequence ID" value="MDR8018193.1"/>
    <property type="molecule type" value="Genomic_DNA"/>
</dbReference>
<evidence type="ECO:0000313" key="5">
    <source>
        <dbReference type="EMBL" id="MDR8018193.1"/>
    </source>
</evidence>
<evidence type="ECO:0000259" key="4">
    <source>
        <dbReference type="PROSITE" id="PS51898"/>
    </source>
</evidence>
<dbReference type="PROSITE" id="PS51898">
    <property type="entry name" value="TYR_RECOMBINASE"/>
    <property type="match status" value="1"/>
</dbReference>
<dbReference type="PANTHER" id="PTHR30349:SF64">
    <property type="entry name" value="PROPHAGE INTEGRASE INTD-RELATED"/>
    <property type="match status" value="1"/>
</dbReference>
<dbReference type="InterPro" id="IPR002104">
    <property type="entry name" value="Integrase_catalytic"/>
</dbReference>
<name>A0ABU2DNU6_9MICC</name>
<dbReference type="PANTHER" id="PTHR30349">
    <property type="entry name" value="PHAGE INTEGRASE-RELATED"/>
    <property type="match status" value="1"/>
</dbReference>
<accession>A0ABU2DNU6</accession>
<gene>
    <name evidence="5" type="ORF">RIL96_01250</name>
</gene>
<evidence type="ECO:0000313" key="6">
    <source>
        <dbReference type="Proteomes" id="UP001251870"/>
    </source>
</evidence>
<dbReference type="InterPro" id="IPR011010">
    <property type="entry name" value="DNA_brk_join_enz"/>
</dbReference>
<dbReference type="InterPro" id="IPR050090">
    <property type="entry name" value="Tyrosine_recombinase_XerCD"/>
</dbReference>
<protein>
    <submittedName>
        <fullName evidence="5">Tyrosine-type recombinase/integrase</fullName>
    </submittedName>
</protein>
<evidence type="ECO:0000256" key="3">
    <source>
        <dbReference type="ARBA" id="ARBA00023172"/>
    </source>
</evidence>
<comment type="caution">
    <text evidence="5">The sequence shown here is derived from an EMBL/GenBank/DDBJ whole genome shotgun (WGS) entry which is preliminary data.</text>
</comment>
<dbReference type="InterPro" id="IPR013762">
    <property type="entry name" value="Integrase-like_cat_sf"/>
</dbReference>
<dbReference type="RefSeq" id="WP_310547178.1">
    <property type="nucleotide sequence ID" value="NZ_JAVKGR010000001.1"/>
</dbReference>
<keyword evidence="3" id="KW-0233">DNA recombination</keyword>
<reference evidence="5 6" key="1">
    <citation type="submission" date="2023-09" db="EMBL/GenBank/DDBJ databases">
        <title>Description of three actinobacteria isolated from air of manufacturing shop in a pharmaceutical factory.</title>
        <authorList>
            <person name="Zhang D.-F."/>
        </authorList>
    </citation>
    <scope>NUCLEOTIDE SEQUENCE [LARGE SCALE GENOMIC DNA]</scope>
    <source>
        <strain evidence="5 6">LY-0111</strain>
    </source>
</reference>
<sequence length="365" mass="40783">MASIRKREGKKVTSYQVVYRDQEGRSQTETFRNFNAARDFKRRVEYEVQSGTHISSSAGKVTPAEFYAEYRQRQVWEPGTYRNYDVAMRSCSFADVPFSKLRTAHAEKWVREMADSLAPGTIRTYVRCVKSVLSGAVRERHLVRSPLDGVPLPRLGTGQMHIPTPQQVGQILEGSEPHYRALWAVCAFAGLRAGEAAGLKVEDVRFLQRQLRVERQAGRDDRDGGVLVKSPKYASHRTVYVPDALLEILAAHIEMGTNGDWLFWGSGGQPPGHNVVGYQWRKMLDGLGLVRFRLHDLRHYFASGLIAAGTDVVTVQKQLGHKSASVTLNTYAHLWSTAEDVTREAVAGLMDQTMGAHAVNTVQNA</sequence>
<feature type="domain" description="Tyr recombinase" evidence="4">
    <location>
        <begin position="158"/>
        <end position="347"/>
    </location>
</feature>
<evidence type="ECO:0000256" key="2">
    <source>
        <dbReference type="ARBA" id="ARBA00023125"/>
    </source>
</evidence>
<dbReference type="InterPro" id="IPR010998">
    <property type="entry name" value="Integrase_recombinase_N"/>
</dbReference>
<dbReference type="Proteomes" id="UP001251870">
    <property type="component" value="Unassembled WGS sequence"/>
</dbReference>
<keyword evidence="6" id="KW-1185">Reference proteome</keyword>
<dbReference type="SUPFAM" id="SSF56349">
    <property type="entry name" value="DNA breaking-rejoining enzymes"/>
    <property type="match status" value="1"/>
</dbReference>
<dbReference type="Gene3D" id="1.10.150.130">
    <property type="match status" value="1"/>
</dbReference>
<dbReference type="Pfam" id="PF00589">
    <property type="entry name" value="Phage_integrase"/>
    <property type="match status" value="1"/>
</dbReference>